<keyword evidence="2" id="KW-0963">Cytoplasm</keyword>
<comment type="similarity">
    <text evidence="1">Belongs to the anaerobic coproporphyrinogen-III oxidase family. HemW subfamily.</text>
</comment>
<dbReference type="PANTHER" id="PTHR13932">
    <property type="entry name" value="COPROPORPHYRINIGEN III OXIDASE"/>
    <property type="match status" value="1"/>
</dbReference>
<dbReference type="EMBL" id="JAMQPL010000006">
    <property type="protein sequence ID" value="MCW7531327.1"/>
    <property type="molecule type" value="Genomic_DNA"/>
</dbReference>
<dbReference type="GO" id="GO:0004109">
    <property type="term" value="F:coproporphyrinogen oxidase activity"/>
    <property type="evidence" value="ECO:0007669"/>
    <property type="project" value="InterPro"/>
</dbReference>
<keyword evidence="2" id="KW-0408">Iron</keyword>
<dbReference type="SFLD" id="SFLDG01082">
    <property type="entry name" value="B12-binding_domain_containing"/>
    <property type="match status" value="1"/>
</dbReference>
<evidence type="ECO:0000256" key="2">
    <source>
        <dbReference type="RuleBase" id="RU364116"/>
    </source>
</evidence>
<evidence type="ECO:0000313" key="5">
    <source>
        <dbReference type="Proteomes" id="UP001208540"/>
    </source>
</evidence>
<comment type="function">
    <text evidence="2">Probably acts as a heme chaperone, transferring heme to an unknown acceptor. Binds one molecule of heme per monomer, possibly covalently. Binds 1 [4Fe-4S] cluster. The cluster is coordinated with 3 cysteines and an exchangeable S-adenosyl-L-methionine.</text>
</comment>
<organism evidence="4 5">
    <name type="scientific">Leptospira soteropolitanensis</name>
    <dbReference type="NCBI Taxonomy" id="2950025"/>
    <lineage>
        <taxon>Bacteria</taxon>
        <taxon>Pseudomonadati</taxon>
        <taxon>Spirochaetota</taxon>
        <taxon>Spirochaetia</taxon>
        <taxon>Leptospirales</taxon>
        <taxon>Leptospiraceae</taxon>
        <taxon>Leptospira</taxon>
    </lineage>
</organism>
<keyword evidence="2" id="KW-0349">Heme</keyword>
<dbReference type="InterPro" id="IPR034505">
    <property type="entry name" value="Coproporphyrinogen-III_oxidase"/>
</dbReference>
<dbReference type="SFLD" id="SFLDS00029">
    <property type="entry name" value="Radical_SAM"/>
    <property type="match status" value="1"/>
</dbReference>
<dbReference type="InterPro" id="IPR004559">
    <property type="entry name" value="HemW-like"/>
</dbReference>
<dbReference type="AlphaFoldDB" id="A0AAW5VIY9"/>
<proteinExistence type="inferred from homology"/>
<gene>
    <name evidence="4" type="primary">hemW</name>
    <name evidence="4" type="ORF">ND862_13965</name>
</gene>
<dbReference type="GO" id="GO:0006779">
    <property type="term" value="P:porphyrin-containing compound biosynthetic process"/>
    <property type="evidence" value="ECO:0007669"/>
    <property type="project" value="InterPro"/>
</dbReference>
<accession>A0AAW5VIY9</accession>
<dbReference type="GO" id="GO:0005737">
    <property type="term" value="C:cytoplasm"/>
    <property type="evidence" value="ECO:0007669"/>
    <property type="project" value="UniProtKB-SubCell"/>
</dbReference>
<name>A0AAW5VIY9_9LEPT</name>
<dbReference type="SUPFAM" id="SSF102114">
    <property type="entry name" value="Radical SAM enzymes"/>
    <property type="match status" value="1"/>
</dbReference>
<dbReference type="InterPro" id="IPR006638">
    <property type="entry name" value="Elp3/MiaA/NifB-like_rSAM"/>
</dbReference>
<keyword evidence="2" id="KW-0949">S-adenosyl-L-methionine</keyword>
<evidence type="ECO:0000259" key="3">
    <source>
        <dbReference type="PROSITE" id="PS51918"/>
    </source>
</evidence>
<dbReference type="NCBIfam" id="TIGR00539">
    <property type="entry name" value="hemN_rel"/>
    <property type="match status" value="1"/>
</dbReference>
<dbReference type="GO" id="GO:0051539">
    <property type="term" value="F:4 iron, 4 sulfur cluster binding"/>
    <property type="evidence" value="ECO:0007669"/>
    <property type="project" value="UniProtKB-UniRule"/>
</dbReference>
<keyword evidence="2" id="KW-0411">Iron-sulfur</keyword>
<dbReference type="SMART" id="SM00729">
    <property type="entry name" value="Elp3"/>
    <property type="match status" value="1"/>
</dbReference>
<sequence length="407" mass="47027">MVANPQIIRADTILFILMEILEKQTIWQVRNSYLGVYVHFPYCLKKCDYCDFYSEGIGAAPANDEKSLFKSYQKEITDRILHFPEIKKRTIDTVFFGGGTPSKASPEHWKKLLDFLRSEFSFSDKPEISIEVNPEDLSSELLSEYHSIGINRVNVGVQTLEKKGLEFLGRHYDEDRYHSLVEILSHSPIQRVGIDLMYGIPGVSKESFFSDLSLFLKVGLPHLSLYSLTLEKGTQYSRDVSNQKKQEPEENLQSEILTQLPNLLKENGYLWYEVSNYAKPGFESLHNLKYWTYEPYLGIGPGAHGMIDGHRYGNPRNAGLYQKKETSAKYEKIDPSTELSLTLFRLFSPFRYLDFIETYLDTKSKSKYLKTIEGWEKKGLCTLENEIFQWNPQALLLLDDLILEISL</sequence>
<evidence type="ECO:0000313" key="4">
    <source>
        <dbReference type="EMBL" id="MCW7531327.1"/>
    </source>
</evidence>
<dbReference type="Pfam" id="PF04055">
    <property type="entry name" value="Radical_SAM"/>
    <property type="match status" value="1"/>
</dbReference>
<comment type="subcellular location">
    <subcellularLocation>
        <location evidence="2">Cytoplasm</location>
    </subcellularLocation>
</comment>
<dbReference type="InterPro" id="IPR058240">
    <property type="entry name" value="rSAM_sf"/>
</dbReference>
<dbReference type="Gene3D" id="3.80.30.20">
    <property type="entry name" value="tm_1862 like domain"/>
    <property type="match status" value="1"/>
</dbReference>
<comment type="caution">
    <text evidence="4">The sequence shown here is derived from an EMBL/GenBank/DDBJ whole genome shotgun (WGS) entry which is preliminary data.</text>
</comment>
<dbReference type="SFLD" id="SFLDF00562">
    <property type="entry name" value="HemN-like__clustered_with_heat"/>
    <property type="match status" value="1"/>
</dbReference>
<dbReference type="PROSITE" id="PS51918">
    <property type="entry name" value="RADICAL_SAM"/>
    <property type="match status" value="1"/>
</dbReference>
<dbReference type="InterPro" id="IPR023404">
    <property type="entry name" value="rSAM_horseshoe"/>
</dbReference>
<reference evidence="4" key="1">
    <citation type="submission" date="2022-06" db="EMBL/GenBank/DDBJ databases">
        <title>Leptospira isolates from biofilms formed at urban environments.</title>
        <authorList>
            <person name="Ribeiro P.S."/>
            <person name="Sousa T."/>
            <person name="Carvalho N."/>
            <person name="Aburjaile F."/>
            <person name="Neves F."/>
            <person name="Oliveira D."/>
            <person name="Blanco L."/>
            <person name="Lima J."/>
            <person name="Costa F."/>
            <person name="Brenig B."/>
            <person name="Soares S."/>
            <person name="Ramos R."/>
            <person name="Goes-Neto A."/>
            <person name="Matiuzzi M."/>
            <person name="Azevedo V."/>
            <person name="Ristow P."/>
        </authorList>
    </citation>
    <scope>NUCLEOTIDE SEQUENCE</scope>
    <source>
        <strain evidence="4">VSF20</strain>
    </source>
</reference>
<keyword evidence="2" id="KW-0479">Metal-binding</keyword>
<evidence type="ECO:0000256" key="1">
    <source>
        <dbReference type="ARBA" id="ARBA00006100"/>
    </source>
</evidence>
<dbReference type="CDD" id="cd01335">
    <property type="entry name" value="Radical_SAM"/>
    <property type="match status" value="1"/>
</dbReference>
<feature type="domain" description="Radical SAM core" evidence="3">
    <location>
        <begin position="28"/>
        <end position="270"/>
    </location>
</feature>
<keyword evidence="2" id="KW-0143">Chaperone</keyword>
<dbReference type="Proteomes" id="UP001208540">
    <property type="component" value="Unassembled WGS sequence"/>
</dbReference>
<dbReference type="PANTHER" id="PTHR13932:SF5">
    <property type="entry name" value="RADICAL S-ADENOSYL METHIONINE DOMAIN-CONTAINING PROTEIN 1, MITOCHONDRIAL"/>
    <property type="match status" value="1"/>
</dbReference>
<dbReference type="InterPro" id="IPR007197">
    <property type="entry name" value="rSAM"/>
</dbReference>
<dbReference type="GO" id="GO:0046872">
    <property type="term" value="F:metal ion binding"/>
    <property type="evidence" value="ECO:0007669"/>
    <property type="project" value="UniProtKB-UniRule"/>
</dbReference>
<protein>
    <recommendedName>
        <fullName evidence="2">Heme chaperone HemW</fullName>
    </recommendedName>
</protein>
<dbReference type="SFLD" id="SFLDG01065">
    <property type="entry name" value="anaerobic_coproporphyrinogen-I"/>
    <property type="match status" value="1"/>
</dbReference>
<keyword evidence="2" id="KW-0004">4Fe-4S</keyword>